<keyword evidence="2" id="KW-0540">Nuclease</keyword>
<comment type="caution">
    <text evidence="2">The sequence shown here is derived from an EMBL/GenBank/DDBJ whole genome shotgun (WGS) entry which is preliminary data.</text>
</comment>
<dbReference type="EMBL" id="JACAZH010000036">
    <property type="protein sequence ID" value="KAF7336533.1"/>
    <property type="molecule type" value="Genomic_DNA"/>
</dbReference>
<dbReference type="Proteomes" id="UP000623467">
    <property type="component" value="Unassembled WGS sequence"/>
</dbReference>
<gene>
    <name evidence="2" type="ORF">MSAN_02285400</name>
</gene>
<keyword evidence="2" id="KW-0269">Exonuclease</keyword>
<feature type="region of interest" description="Disordered" evidence="1">
    <location>
        <begin position="607"/>
        <end position="630"/>
    </location>
</feature>
<accession>A0A8H6X8S1</accession>
<name>A0A8H6X8S1_9AGAR</name>
<protein>
    <submittedName>
        <fullName evidence="2">3'-5' exonuclease domain-containing protein</fullName>
    </submittedName>
</protein>
<proteinExistence type="predicted"/>
<dbReference type="AlphaFoldDB" id="A0A8H6X8S1"/>
<reference evidence="2" key="1">
    <citation type="submission" date="2020-05" db="EMBL/GenBank/DDBJ databases">
        <title>Mycena genomes resolve the evolution of fungal bioluminescence.</title>
        <authorList>
            <person name="Tsai I.J."/>
        </authorList>
    </citation>
    <scope>NUCLEOTIDE SEQUENCE</scope>
    <source>
        <strain evidence="2">160909Yilan</strain>
    </source>
</reference>
<sequence length="664" mass="73446">MSVLLFSTDRTRLIAHGTLKLLDGSYCAAKIPKTKCVIEVNKVVVPGAILKIGSQRQSLSDFGAVPFDLLCLRSHLQVSSISDHPPIPATPPTAPPQQAPMEVETLLEGQEPDTGFGQLILEEFNSATTHNPASLQNYVADPESKCQGDIVLNEVIRWAVWNAYIRSRVLKDTFHVFNMFYISVVHGLRVEFARALQDAIFIPDPADKAKIISWGARQEPRLTWEAIIRKSPQWLWQRCKRIIPPPEELYPLVSNVFRTFGPLKDATTGLPLFNAAAWAVAKNVLDLICKGFISDPPGIALYVEAGTDPKTKLTLWRCLRGTNSTEGGVHTHLRSRMPTSGASIRHVNACLKDFVLRHNLLVGTFNTTGQRYTGHYSIWTTNEIQELIAALDDILISLQPITGWVNGNLYEPTNEVSGVLPIPDDVRLKSAMAPFDPTLDPKQPHRHLASLQGTRKAVLPIHNDTEKKLFKDFMASHESFRNFSAPAQVDMAVRAWNARADTEKDIYYKLAEQLKVYYNGDWKTTSNIKATKSMTAATREPVLEQIHDPNRVKMVPPVPQRAMQLHDVTSGLLSLPDEVFDTDAPPTDSAVPDLGLSSATLISDTEFASSSSHTAPPVVQPTSSQTQPHSQVLHNLAKRKVDQVISATEVAHPAKKATPGMHLS</sequence>
<keyword evidence="2" id="KW-0378">Hydrolase</keyword>
<dbReference type="GO" id="GO:0004527">
    <property type="term" value="F:exonuclease activity"/>
    <property type="evidence" value="ECO:0007669"/>
    <property type="project" value="UniProtKB-KW"/>
</dbReference>
<keyword evidence="3" id="KW-1185">Reference proteome</keyword>
<evidence type="ECO:0000256" key="1">
    <source>
        <dbReference type="SAM" id="MobiDB-lite"/>
    </source>
</evidence>
<evidence type="ECO:0000313" key="2">
    <source>
        <dbReference type="EMBL" id="KAF7336533.1"/>
    </source>
</evidence>
<dbReference type="OrthoDB" id="1920326at2759"/>
<organism evidence="2 3">
    <name type="scientific">Mycena sanguinolenta</name>
    <dbReference type="NCBI Taxonomy" id="230812"/>
    <lineage>
        <taxon>Eukaryota</taxon>
        <taxon>Fungi</taxon>
        <taxon>Dikarya</taxon>
        <taxon>Basidiomycota</taxon>
        <taxon>Agaricomycotina</taxon>
        <taxon>Agaricomycetes</taxon>
        <taxon>Agaricomycetidae</taxon>
        <taxon>Agaricales</taxon>
        <taxon>Marasmiineae</taxon>
        <taxon>Mycenaceae</taxon>
        <taxon>Mycena</taxon>
    </lineage>
</organism>
<feature type="compositionally biased region" description="Low complexity" evidence="1">
    <location>
        <begin position="620"/>
        <end position="630"/>
    </location>
</feature>
<evidence type="ECO:0000313" key="3">
    <source>
        <dbReference type="Proteomes" id="UP000623467"/>
    </source>
</evidence>